<comment type="subcellular location">
    <subcellularLocation>
        <location evidence="1">Membrane</location>
        <topology evidence="1">Multi-pass membrane protein</topology>
    </subcellularLocation>
</comment>
<keyword evidence="3" id="KW-0813">Transport</keyword>
<evidence type="ECO:0000256" key="4">
    <source>
        <dbReference type="ARBA" id="ARBA00022692"/>
    </source>
</evidence>
<comment type="similarity">
    <text evidence="2">Belongs to the sodium:neurotransmitter symporter (SNF) (TC 2.A.22) family.</text>
</comment>
<dbReference type="PANTHER" id="PTHR11616:SF240">
    <property type="entry name" value="BLOATED TUBULES, ISOFORM B-RELATED"/>
    <property type="match status" value="1"/>
</dbReference>
<evidence type="ECO:0000256" key="6">
    <source>
        <dbReference type="ARBA" id="ARBA00022989"/>
    </source>
</evidence>
<dbReference type="EMBL" id="JABSTR010000010">
    <property type="protein sequence ID" value="KAH9379605.1"/>
    <property type="molecule type" value="Genomic_DNA"/>
</dbReference>
<dbReference type="PANTHER" id="PTHR11616">
    <property type="entry name" value="SODIUM/CHLORIDE DEPENDENT TRANSPORTER"/>
    <property type="match status" value="1"/>
</dbReference>
<dbReference type="GO" id="GO:0015293">
    <property type="term" value="F:symporter activity"/>
    <property type="evidence" value="ECO:0007669"/>
    <property type="project" value="UniProtKB-KW"/>
</dbReference>
<keyword evidence="4 8" id="KW-0812">Transmembrane</keyword>
<dbReference type="AlphaFoldDB" id="A0A9J6GVX8"/>
<evidence type="ECO:0000256" key="7">
    <source>
        <dbReference type="ARBA" id="ARBA00023136"/>
    </source>
</evidence>
<gene>
    <name evidence="9" type="ORF">HPB48_020294</name>
</gene>
<dbReference type="OrthoDB" id="6494702at2759"/>
<feature type="transmembrane region" description="Helical" evidence="8">
    <location>
        <begin position="6"/>
        <end position="30"/>
    </location>
</feature>
<evidence type="ECO:0000256" key="5">
    <source>
        <dbReference type="ARBA" id="ARBA00022847"/>
    </source>
</evidence>
<name>A0A9J6GVX8_HAELO</name>
<organism evidence="9 10">
    <name type="scientific">Haemaphysalis longicornis</name>
    <name type="common">Bush tick</name>
    <dbReference type="NCBI Taxonomy" id="44386"/>
    <lineage>
        <taxon>Eukaryota</taxon>
        <taxon>Metazoa</taxon>
        <taxon>Ecdysozoa</taxon>
        <taxon>Arthropoda</taxon>
        <taxon>Chelicerata</taxon>
        <taxon>Arachnida</taxon>
        <taxon>Acari</taxon>
        <taxon>Parasitiformes</taxon>
        <taxon>Ixodida</taxon>
        <taxon>Ixodoidea</taxon>
        <taxon>Ixodidae</taxon>
        <taxon>Haemaphysalinae</taxon>
        <taxon>Haemaphysalis</taxon>
    </lineage>
</organism>
<reference evidence="9 10" key="1">
    <citation type="journal article" date="2020" name="Cell">
        <title>Large-Scale Comparative Analyses of Tick Genomes Elucidate Their Genetic Diversity and Vector Capacities.</title>
        <authorList>
            <consortium name="Tick Genome and Microbiome Consortium (TIGMIC)"/>
            <person name="Jia N."/>
            <person name="Wang J."/>
            <person name="Shi W."/>
            <person name="Du L."/>
            <person name="Sun Y."/>
            <person name="Zhan W."/>
            <person name="Jiang J.F."/>
            <person name="Wang Q."/>
            <person name="Zhang B."/>
            <person name="Ji P."/>
            <person name="Bell-Sakyi L."/>
            <person name="Cui X.M."/>
            <person name="Yuan T.T."/>
            <person name="Jiang B.G."/>
            <person name="Yang W.F."/>
            <person name="Lam T.T."/>
            <person name="Chang Q.C."/>
            <person name="Ding S.J."/>
            <person name="Wang X.J."/>
            <person name="Zhu J.G."/>
            <person name="Ruan X.D."/>
            <person name="Zhao L."/>
            <person name="Wei J.T."/>
            <person name="Ye R.Z."/>
            <person name="Que T.C."/>
            <person name="Du C.H."/>
            <person name="Zhou Y.H."/>
            <person name="Cheng J.X."/>
            <person name="Dai P.F."/>
            <person name="Guo W.B."/>
            <person name="Han X.H."/>
            <person name="Huang E.J."/>
            <person name="Li L.F."/>
            <person name="Wei W."/>
            <person name="Gao Y.C."/>
            <person name="Liu J.Z."/>
            <person name="Shao H.Z."/>
            <person name="Wang X."/>
            <person name="Wang C.C."/>
            <person name="Yang T.C."/>
            <person name="Huo Q.B."/>
            <person name="Li W."/>
            <person name="Chen H.Y."/>
            <person name="Chen S.E."/>
            <person name="Zhou L.G."/>
            <person name="Ni X.B."/>
            <person name="Tian J.H."/>
            <person name="Sheng Y."/>
            <person name="Liu T."/>
            <person name="Pan Y.S."/>
            <person name="Xia L.Y."/>
            <person name="Li J."/>
            <person name="Zhao F."/>
            <person name="Cao W.C."/>
        </authorList>
    </citation>
    <scope>NUCLEOTIDE SEQUENCE [LARGE SCALE GENOMIC DNA]</scope>
    <source>
        <strain evidence="9">HaeL-2018</strain>
    </source>
</reference>
<feature type="transmembrane region" description="Helical" evidence="8">
    <location>
        <begin position="116"/>
        <end position="138"/>
    </location>
</feature>
<dbReference type="GO" id="GO:0006865">
    <property type="term" value="P:amino acid transport"/>
    <property type="evidence" value="ECO:0007669"/>
    <property type="project" value="TreeGrafter"/>
</dbReference>
<evidence type="ECO:0000313" key="10">
    <source>
        <dbReference type="Proteomes" id="UP000821853"/>
    </source>
</evidence>
<dbReference type="GO" id="GO:0035725">
    <property type="term" value="P:sodium ion transmembrane transport"/>
    <property type="evidence" value="ECO:0007669"/>
    <property type="project" value="TreeGrafter"/>
</dbReference>
<comment type="caution">
    <text evidence="9">The sequence shown here is derived from an EMBL/GenBank/DDBJ whole genome shotgun (WGS) entry which is preliminary data.</text>
</comment>
<evidence type="ECO:0000256" key="3">
    <source>
        <dbReference type="ARBA" id="ARBA00022448"/>
    </source>
</evidence>
<dbReference type="InterPro" id="IPR037272">
    <property type="entry name" value="SNS_sf"/>
</dbReference>
<keyword evidence="10" id="KW-1185">Reference proteome</keyword>
<protein>
    <submittedName>
        <fullName evidence="9">Uncharacterized protein</fullName>
    </submittedName>
</protein>
<dbReference type="PROSITE" id="PS50267">
    <property type="entry name" value="NA_NEUROTRAN_SYMP_3"/>
    <property type="match status" value="1"/>
</dbReference>
<dbReference type="InterPro" id="IPR000175">
    <property type="entry name" value="Na/ntran_symport"/>
</dbReference>
<keyword evidence="7 8" id="KW-0472">Membrane</keyword>
<feature type="transmembrane region" description="Helical" evidence="8">
    <location>
        <begin position="42"/>
        <end position="63"/>
    </location>
</feature>
<evidence type="ECO:0000256" key="8">
    <source>
        <dbReference type="SAM" id="Phobius"/>
    </source>
</evidence>
<keyword evidence="6 8" id="KW-1133">Transmembrane helix</keyword>
<dbReference type="GO" id="GO:0005886">
    <property type="term" value="C:plasma membrane"/>
    <property type="evidence" value="ECO:0007669"/>
    <property type="project" value="TreeGrafter"/>
</dbReference>
<dbReference type="SUPFAM" id="SSF161070">
    <property type="entry name" value="SNF-like"/>
    <property type="match status" value="1"/>
</dbReference>
<evidence type="ECO:0000313" key="9">
    <source>
        <dbReference type="EMBL" id="KAH9379605.1"/>
    </source>
</evidence>
<sequence length="254" mass="28832">MTGSLIAVVCVLGFAASVPYVMPQGFVIALLINRFAVQIPELLVACLETVAFVWGYGVDRLLFDMVFMEQGHPEPYWVRCWSWLTPCLLLTVLGATLTTLQEFIREIEMLDVQARLACLFVLFGSLAGVPLLVMTWLFENNLVRQSVGQLNVVYIFAVIVSDPTWSFRSCPCAHWGPREAIYFRAYHEAIKHSDLPAQKTVHRTDRKETVAEKFTLYLVRHSPKYMGRFIRAAAQATPPSARLFARVREPFPCE</sequence>
<dbReference type="Pfam" id="PF00209">
    <property type="entry name" value="SNF"/>
    <property type="match status" value="1"/>
</dbReference>
<keyword evidence="5" id="KW-0769">Symport</keyword>
<accession>A0A9J6GVX8</accession>
<evidence type="ECO:0000256" key="2">
    <source>
        <dbReference type="ARBA" id="ARBA00006459"/>
    </source>
</evidence>
<feature type="transmembrane region" description="Helical" evidence="8">
    <location>
        <begin position="83"/>
        <end position="104"/>
    </location>
</feature>
<dbReference type="OMA" id="IYFRAYH"/>
<evidence type="ECO:0000256" key="1">
    <source>
        <dbReference type="ARBA" id="ARBA00004141"/>
    </source>
</evidence>
<proteinExistence type="inferred from homology"/>
<dbReference type="Proteomes" id="UP000821853">
    <property type="component" value="Chromosome 8"/>
</dbReference>
<dbReference type="VEuPathDB" id="VectorBase:HLOH_058519"/>